<name>M1K9P6_ENCCN</name>
<evidence type="ECO:0000313" key="1">
    <source>
        <dbReference type="EMBL" id="AGE95880.1"/>
    </source>
</evidence>
<dbReference type="Gene3D" id="3.40.1000.50">
    <property type="entry name" value="Repressor of RNA polymerase III transcription Maf1"/>
    <property type="match status" value="1"/>
</dbReference>
<dbReference type="Pfam" id="PF09174">
    <property type="entry name" value="Maf1"/>
    <property type="match status" value="1"/>
</dbReference>
<dbReference type="VEuPathDB" id="MicrosporidiaDB:ECU10_0060"/>
<protein>
    <submittedName>
        <fullName evidence="1">Transcription factors of the maf subfamily</fullName>
    </submittedName>
</protein>
<dbReference type="PANTHER" id="PTHR22504">
    <property type="entry name" value="REPRESSOR OF RNA POLYMERASE III TRANSCRIPTION MAF1"/>
    <property type="match status" value="1"/>
</dbReference>
<dbReference type="GO" id="GO:0016480">
    <property type="term" value="P:negative regulation of transcription by RNA polymerase III"/>
    <property type="evidence" value="ECO:0007669"/>
    <property type="project" value="InterPro"/>
</dbReference>
<sequence>MRYLELGCISKTNKLFQKLQDLNPLLNIEIEAYSCKSSRRQRGRFVEKPLGYLLSALELRFPDYDFCGESWGSFRRKTLAEVLNEMTYSISTTHKNSDDVKEFVGFLEVILHRSVSLGGCEIFSYENRMGPFEDCLWYFSFLFFNKKQRRVVMLNAFMSRS</sequence>
<accession>M1K9P6</accession>
<dbReference type="GO" id="GO:0005634">
    <property type="term" value="C:nucleus"/>
    <property type="evidence" value="ECO:0007669"/>
    <property type="project" value="TreeGrafter"/>
</dbReference>
<dbReference type="SMR" id="M1K9P6"/>
<dbReference type="VEuPathDB" id="MicrosporidiaDB:AEWQ_071830"/>
<dbReference type="VEuPathDB" id="MicrosporidiaDB:M970_071820"/>
<dbReference type="AlphaFoldDB" id="M1K9P6"/>
<organism evidence="1">
    <name type="scientific">Encephalitozoon cuniculi</name>
    <name type="common">Microsporidian parasite</name>
    <dbReference type="NCBI Taxonomy" id="6035"/>
    <lineage>
        <taxon>Eukaryota</taxon>
        <taxon>Fungi</taxon>
        <taxon>Fungi incertae sedis</taxon>
        <taxon>Microsporidia</taxon>
        <taxon>Unikaryonidae</taxon>
        <taxon>Encephalitozoon</taxon>
    </lineage>
</organism>
<dbReference type="GO" id="GO:0000994">
    <property type="term" value="F:RNA polymerase III core binding"/>
    <property type="evidence" value="ECO:0007669"/>
    <property type="project" value="TreeGrafter"/>
</dbReference>
<proteinExistence type="predicted"/>
<gene>
    <name evidence="1" type="ORF">ECU07_1840</name>
</gene>
<reference evidence="1" key="1">
    <citation type="journal article" date="2013" name="Eukaryot. Cell">
        <title>Extremely Reduced Levels of Heterozygosity in the Vertebrate Pathogen Encephalitozoon cuniculi.</title>
        <authorList>
            <person name="Selman M."/>
            <person name="Sak B."/>
            <person name="Kvac M."/>
            <person name="Farinelli L."/>
            <person name="Weiss L.M."/>
            <person name="Corradi N."/>
        </authorList>
    </citation>
    <scope>NUCLEOTIDE SEQUENCE</scope>
</reference>
<dbReference type="VEuPathDB" id="MicrosporidiaDB:AEWR_071820"/>
<dbReference type="PANTHER" id="PTHR22504:SF0">
    <property type="entry name" value="REPRESSOR OF RNA POLYMERASE III TRANSCRIPTION MAF1 HOMOLOG"/>
    <property type="match status" value="1"/>
</dbReference>
<dbReference type="InterPro" id="IPR038564">
    <property type="entry name" value="Maf1_sf"/>
</dbReference>
<dbReference type="InterPro" id="IPR015257">
    <property type="entry name" value="Maf1"/>
</dbReference>
<dbReference type="EMBL" id="KC513610">
    <property type="protein sequence ID" value="AGE95880.1"/>
    <property type="molecule type" value="Genomic_DNA"/>
</dbReference>